<evidence type="ECO:0000313" key="1">
    <source>
        <dbReference type="EMBL" id="PWN03663.1"/>
    </source>
</evidence>
<proteinExistence type="predicted"/>
<dbReference type="RefSeq" id="WP_109692751.1">
    <property type="nucleotide sequence ID" value="NZ_QGDD01000002.1"/>
</dbReference>
<comment type="caution">
    <text evidence="1">The sequence shown here is derived from an EMBL/GenBank/DDBJ whole genome shotgun (WGS) entry which is preliminary data.</text>
</comment>
<organism evidence="1 2">
    <name type="scientific">Nocardioides silvaticus</name>
    <dbReference type="NCBI Taxonomy" id="2201891"/>
    <lineage>
        <taxon>Bacteria</taxon>
        <taxon>Bacillati</taxon>
        <taxon>Actinomycetota</taxon>
        <taxon>Actinomycetes</taxon>
        <taxon>Propionibacteriales</taxon>
        <taxon>Nocardioidaceae</taxon>
        <taxon>Nocardioides</taxon>
    </lineage>
</organism>
<dbReference type="Proteomes" id="UP000245507">
    <property type="component" value="Unassembled WGS sequence"/>
</dbReference>
<sequence>MLGKLKDKMTYANVASTLALVIAVGGGGAAAAAAMIPNNSVNSAKIVNNSVKSKDIKDGTLGARDLTGGKIGVARGYAWIDDGATALNTPVTLTNGYVFNASGQPVTVTRNSPGNYTVTFEGNNWGPGHVQVTAYSAGSIFCNSNGWGAPSASVECFDAAGNNADARFDIAVFE</sequence>
<reference evidence="1 2" key="1">
    <citation type="submission" date="2018-05" db="EMBL/GenBank/DDBJ databases">
        <title>Nocardioides silvaticus genome.</title>
        <authorList>
            <person name="Li C."/>
            <person name="Wang G."/>
        </authorList>
    </citation>
    <scope>NUCLEOTIDE SEQUENCE [LARGE SCALE GENOMIC DNA]</scope>
    <source>
        <strain evidence="1 2">CCTCC AB 2018079</strain>
    </source>
</reference>
<dbReference type="AlphaFoldDB" id="A0A316TGI1"/>
<gene>
    <name evidence="1" type="ORF">DJ010_06130</name>
</gene>
<dbReference type="OrthoDB" id="3806195at2"/>
<evidence type="ECO:0000313" key="2">
    <source>
        <dbReference type="Proteomes" id="UP000245507"/>
    </source>
</evidence>
<keyword evidence="2" id="KW-1185">Reference proteome</keyword>
<name>A0A316TGI1_9ACTN</name>
<protein>
    <submittedName>
        <fullName evidence="1">Uncharacterized protein</fullName>
    </submittedName>
</protein>
<dbReference type="EMBL" id="QGDD01000002">
    <property type="protein sequence ID" value="PWN03663.1"/>
    <property type="molecule type" value="Genomic_DNA"/>
</dbReference>
<accession>A0A316TGI1</accession>